<dbReference type="InterPro" id="IPR041698">
    <property type="entry name" value="Methyltransf_25"/>
</dbReference>
<dbReference type="CDD" id="cd02440">
    <property type="entry name" value="AdoMet_MTases"/>
    <property type="match status" value="1"/>
</dbReference>
<dbReference type="NCBIfam" id="NF038261">
    <property type="entry name" value="rhodoquin_RquA"/>
    <property type="match status" value="1"/>
</dbReference>
<evidence type="ECO:0000313" key="2">
    <source>
        <dbReference type="EMBL" id="CAG9313332.1"/>
    </source>
</evidence>
<keyword evidence="3" id="KW-1185">Reference proteome</keyword>
<dbReference type="Proteomes" id="UP001162131">
    <property type="component" value="Unassembled WGS sequence"/>
</dbReference>
<dbReference type="Gene3D" id="3.40.50.150">
    <property type="entry name" value="Vaccinia Virus protein VP39"/>
    <property type="match status" value="1"/>
</dbReference>
<proteinExistence type="predicted"/>
<organism evidence="2 3">
    <name type="scientific">Blepharisma stoltei</name>
    <dbReference type="NCBI Taxonomy" id="1481888"/>
    <lineage>
        <taxon>Eukaryota</taxon>
        <taxon>Sar</taxon>
        <taxon>Alveolata</taxon>
        <taxon>Ciliophora</taxon>
        <taxon>Postciliodesmatophora</taxon>
        <taxon>Heterotrichea</taxon>
        <taxon>Heterotrichida</taxon>
        <taxon>Blepharismidae</taxon>
        <taxon>Blepharisma</taxon>
    </lineage>
</organism>
<evidence type="ECO:0000313" key="3">
    <source>
        <dbReference type="Proteomes" id="UP001162131"/>
    </source>
</evidence>
<evidence type="ECO:0000259" key="1">
    <source>
        <dbReference type="Pfam" id="PF13649"/>
    </source>
</evidence>
<gene>
    <name evidence="2" type="ORF">BSTOLATCC_MIC8605</name>
</gene>
<dbReference type="GO" id="GO:0008168">
    <property type="term" value="F:methyltransferase activity"/>
    <property type="evidence" value="ECO:0007669"/>
    <property type="project" value="TreeGrafter"/>
</dbReference>
<dbReference type="AlphaFoldDB" id="A0AAU9IIL5"/>
<dbReference type="InterPro" id="IPR029063">
    <property type="entry name" value="SAM-dependent_MTases_sf"/>
</dbReference>
<dbReference type="Pfam" id="PF13649">
    <property type="entry name" value="Methyltransf_25"/>
    <property type="match status" value="1"/>
</dbReference>
<name>A0AAU9IIL5_9CILI</name>
<feature type="domain" description="Methyltransferase" evidence="1">
    <location>
        <begin position="80"/>
        <end position="175"/>
    </location>
</feature>
<dbReference type="PANTHER" id="PTHR43591:SF24">
    <property type="entry name" value="2-METHOXY-6-POLYPRENYL-1,4-BENZOQUINOL METHYLASE, MITOCHONDRIAL"/>
    <property type="match status" value="1"/>
</dbReference>
<protein>
    <recommendedName>
        <fullName evidence="1">Methyltransferase domain-containing protein</fullName>
    </recommendedName>
</protein>
<reference evidence="2" key="1">
    <citation type="submission" date="2021-09" db="EMBL/GenBank/DDBJ databases">
        <authorList>
            <consortium name="AG Swart"/>
            <person name="Singh M."/>
            <person name="Singh A."/>
            <person name="Seah K."/>
            <person name="Emmerich C."/>
        </authorList>
    </citation>
    <scope>NUCLEOTIDE SEQUENCE</scope>
    <source>
        <strain evidence="2">ATCC30299</strain>
    </source>
</reference>
<dbReference type="PANTHER" id="PTHR43591">
    <property type="entry name" value="METHYLTRANSFERASE"/>
    <property type="match status" value="1"/>
</dbReference>
<sequence length="241" mass="28310">MRIARLMARSFADKRSYSRVPAKAPEMPKYLTETYWWAYVHPNAVWFFERQWLVNLILWGNFNRLRDHALREINFPSKTLQVACVYGNFTEELARLSNSESEVHVVDVAEIQLENLREKCKNVKNLHVHHQDSTNLAFEDNAFDNTVVYFLLHEQPEEARKLTVQEAVRVTKPGGKVVFIDYHGPSRLNPFRYVMIPILKNLEPFALDMWKKEIKDWLPPVADISKVTYFGGLYQKVVVKK</sequence>
<dbReference type="EMBL" id="CAJZBQ010000010">
    <property type="protein sequence ID" value="CAG9313332.1"/>
    <property type="molecule type" value="Genomic_DNA"/>
</dbReference>
<comment type="caution">
    <text evidence="2">The sequence shown here is derived from an EMBL/GenBank/DDBJ whole genome shotgun (WGS) entry which is preliminary data.</text>
</comment>
<dbReference type="SUPFAM" id="SSF53335">
    <property type="entry name" value="S-adenosyl-L-methionine-dependent methyltransferases"/>
    <property type="match status" value="1"/>
</dbReference>
<accession>A0AAU9IIL5</accession>